<keyword evidence="1" id="KW-0812">Transmembrane</keyword>
<organism evidence="3">
    <name type="scientific">Ralstonia syzygii R24</name>
    <dbReference type="NCBI Taxonomy" id="907261"/>
    <lineage>
        <taxon>Bacteria</taxon>
        <taxon>Pseudomonadati</taxon>
        <taxon>Pseudomonadota</taxon>
        <taxon>Betaproteobacteria</taxon>
        <taxon>Burkholderiales</taxon>
        <taxon>Burkholderiaceae</taxon>
        <taxon>Ralstonia</taxon>
        <taxon>Ralstonia solanacearum species complex</taxon>
    </lineage>
</organism>
<dbReference type="RefSeq" id="WP_197332575.1">
    <property type="nucleotide sequence ID" value="NZ_CP115944.1"/>
</dbReference>
<reference evidence="3" key="2">
    <citation type="submission" date="2011-04" db="EMBL/GenBank/DDBJ databases">
        <authorList>
            <person name="Genoscope - CEA"/>
        </authorList>
    </citation>
    <scope>NUCLEOTIDE SEQUENCE</scope>
    <source>
        <strain evidence="3">R24</strain>
    </source>
</reference>
<evidence type="ECO:0000259" key="2">
    <source>
        <dbReference type="Pfam" id="PF13937"/>
    </source>
</evidence>
<name>G3A5Q0_9RALS</name>
<feature type="transmembrane region" description="Helical" evidence="1">
    <location>
        <begin position="57"/>
        <end position="79"/>
    </location>
</feature>
<accession>G3A5Q0</accession>
<dbReference type="InterPro" id="IPR019886">
    <property type="entry name" value="Na_symporter_ssu"/>
</dbReference>
<proteinExistence type="predicted"/>
<feature type="domain" description="Sodium symporter small subunit" evidence="2">
    <location>
        <begin position="18"/>
        <end position="84"/>
    </location>
</feature>
<feature type="transmembrane region" description="Helical" evidence="1">
    <location>
        <begin position="26"/>
        <end position="45"/>
    </location>
</feature>
<dbReference type="NCBIfam" id="TIGR03647">
    <property type="entry name" value="Na_symport_sm"/>
    <property type="match status" value="1"/>
</dbReference>
<sequence>MMPDAAPDTPDAPTLARRRWISNMRWIAALLGVWFVVTFVVAFFARDLSMRIFGWPFAYWVAGQGAPLVYVLVTMLYAWRTNRLADAAAREAGAAQEDARESSSPPSI</sequence>
<evidence type="ECO:0000256" key="1">
    <source>
        <dbReference type="SAM" id="Phobius"/>
    </source>
</evidence>
<evidence type="ECO:0000313" key="3">
    <source>
        <dbReference type="EMBL" id="CCA88928.1"/>
    </source>
</evidence>
<keyword evidence="1" id="KW-1133">Transmembrane helix</keyword>
<dbReference type="Pfam" id="PF13937">
    <property type="entry name" value="DUF4212"/>
    <property type="match status" value="1"/>
</dbReference>
<keyword evidence="1" id="KW-0472">Membrane</keyword>
<protein>
    <recommendedName>
        <fullName evidence="2">Sodium symporter small subunit domain-containing protein</fullName>
    </recommendedName>
</protein>
<gene>
    <name evidence="3" type="ORF">RALSY_30690</name>
</gene>
<dbReference type="EMBL" id="FR854088">
    <property type="protein sequence ID" value="CCA88928.1"/>
    <property type="molecule type" value="Genomic_DNA"/>
</dbReference>
<dbReference type="AlphaFoldDB" id="G3A5Q0"/>
<reference evidence="3" key="1">
    <citation type="journal article" date="2011" name="PLoS ONE">
        <title>Ralstonia syzygii, the Blood Disease Bacterium and some Asian R. solanacearum strains form a single genomic species despite divergent lifestyles.</title>
        <authorList>
            <person name="Remenant B."/>
            <person name="de Cambiaire J.C."/>
            <person name="Cellier G."/>
            <person name="Jacobs J.M."/>
            <person name="Mangenot S."/>
            <person name="Barbe V."/>
            <person name="Lajus A."/>
            <person name="Vallenet D."/>
            <person name="Medigue C."/>
            <person name="Fegan M."/>
            <person name="Allen C."/>
            <person name="Prior P."/>
        </authorList>
    </citation>
    <scope>NUCLEOTIDE SEQUENCE</scope>
    <source>
        <strain evidence="3">R24</strain>
    </source>
</reference>